<dbReference type="Proteomes" id="UP000237000">
    <property type="component" value="Unassembled WGS sequence"/>
</dbReference>
<proteinExistence type="predicted"/>
<dbReference type="EMBL" id="JXTC01000015">
    <property type="protein sequence ID" value="POO00077.1"/>
    <property type="molecule type" value="Genomic_DNA"/>
</dbReference>
<dbReference type="InParanoid" id="A0A2P5FQL9"/>
<keyword evidence="2" id="KW-1185">Reference proteome</keyword>
<evidence type="ECO:0000313" key="2">
    <source>
        <dbReference type="Proteomes" id="UP000237000"/>
    </source>
</evidence>
<sequence>MDTLSGEEKESLIHPFSDDNDYLRNRHDYYRELNSRFDQLGSIDDFNRLKKFLRIDYGHLSQFSGEVYSYIAEEGLKVEEKYLKARGCGGVRCKW</sequence>
<name>A0A2P5FQL9_TREOI</name>
<reference evidence="2" key="1">
    <citation type="submission" date="2016-06" db="EMBL/GenBank/DDBJ databases">
        <title>Parallel loss of symbiosis genes in relatives of nitrogen-fixing non-legume Parasponia.</title>
        <authorList>
            <person name="Van Velzen R."/>
            <person name="Holmer R."/>
            <person name="Bu F."/>
            <person name="Rutten L."/>
            <person name="Van Zeijl A."/>
            <person name="Liu W."/>
            <person name="Santuari L."/>
            <person name="Cao Q."/>
            <person name="Sharma T."/>
            <person name="Shen D."/>
            <person name="Roswanjaya Y."/>
            <person name="Wardhani T."/>
            <person name="Kalhor M.S."/>
            <person name="Jansen J."/>
            <person name="Van den Hoogen J."/>
            <person name="Gungor B."/>
            <person name="Hartog M."/>
            <person name="Hontelez J."/>
            <person name="Verver J."/>
            <person name="Yang W.-C."/>
            <person name="Schijlen E."/>
            <person name="Repin R."/>
            <person name="Schilthuizen M."/>
            <person name="Schranz E."/>
            <person name="Heidstra R."/>
            <person name="Miyata K."/>
            <person name="Fedorova E."/>
            <person name="Kohlen W."/>
            <person name="Bisseling T."/>
            <person name="Smit S."/>
            <person name="Geurts R."/>
        </authorList>
    </citation>
    <scope>NUCLEOTIDE SEQUENCE [LARGE SCALE GENOMIC DNA]</scope>
    <source>
        <strain evidence="2">cv. RG33-2</strain>
    </source>
</reference>
<dbReference type="AlphaFoldDB" id="A0A2P5FQL9"/>
<protein>
    <submittedName>
        <fullName evidence="1">Uncharacterized protein</fullName>
    </submittedName>
</protein>
<organism evidence="1 2">
    <name type="scientific">Trema orientale</name>
    <name type="common">Charcoal tree</name>
    <name type="synonym">Celtis orientalis</name>
    <dbReference type="NCBI Taxonomy" id="63057"/>
    <lineage>
        <taxon>Eukaryota</taxon>
        <taxon>Viridiplantae</taxon>
        <taxon>Streptophyta</taxon>
        <taxon>Embryophyta</taxon>
        <taxon>Tracheophyta</taxon>
        <taxon>Spermatophyta</taxon>
        <taxon>Magnoliopsida</taxon>
        <taxon>eudicotyledons</taxon>
        <taxon>Gunneridae</taxon>
        <taxon>Pentapetalae</taxon>
        <taxon>rosids</taxon>
        <taxon>fabids</taxon>
        <taxon>Rosales</taxon>
        <taxon>Cannabaceae</taxon>
        <taxon>Trema</taxon>
    </lineage>
</organism>
<evidence type="ECO:0000313" key="1">
    <source>
        <dbReference type="EMBL" id="POO00077.1"/>
    </source>
</evidence>
<gene>
    <name evidence="1" type="ORF">TorRG33x02_042040</name>
</gene>
<comment type="caution">
    <text evidence="1">The sequence shown here is derived from an EMBL/GenBank/DDBJ whole genome shotgun (WGS) entry which is preliminary data.</text>
</comment>
<accession>A0A2P5FQL9</accession>